<dbReference type="NCBIfam" id="TIGR01704">
    <property type="entry name" value="MTA_SAH-Nsdase"/>
    <property type="match status" value="1"/>
</dbReference>
<evidence type="ECO:0000259" key="6">
    <source>
        <dbReference type="Pfam" id="PF01048"/>
    </source>
</evidence>
<keyword evidence="4 7" id="KW-0378">Hydrolase</keyword>
<dbReference type="GO" id="GO:0008782">
    <property type="term" value="F:adenosylhomocysteine nucleosidase activity"/>
    <property type="evidence" value="ECO:0007669"/>
    <property type="project" value="UniProtKB-EC"/>
</dbReference>
<dbReference type="InterPro" id="IPR035994">
    <property type="entry name" value="Nucleoside_phosphorylase_sf"/>
</dbReference>
<evidence type="ECO:0000313" key="7">
    <source>
        <dbReference type="EMBL" id="MBT1703326.1"/>
    </source>
</evidence>
<sequence length="286" mass="31465">MIKILFFFILTAFYCNVSVSQVPLNSSNKSVVKRNYNDITGILGAFPDEINLLLTQVKQKKERSIQNILFIEGILNNRRVVIAQTGIGKVNAAITTTLMVEHFSPQQIIFTGIAGGINPELSPGDLVIGSKVAHHDYGTVTPDSMIVRPTRNPSTMLENPVYFKCDSMLILLSEEAGKSIKLEQITINHDARIPKVIKGIIVTGDVFVSSEKTTEHLRTRMNAEATEMEGAAVAQVCYQQKQPFIVIRSISDNANTKASHDIRSFYQVAANNSASLVMAIVKSIAK</sequence>
<keyword evidence="3" id="KW-0028">Amino-acid biosynthesis</keyword>
<dbReference type="Gene3D" id="3.40.50.1580">
    <property type="entry name" value="Nucleoside phosphorylase domain"/>
    <property type="match status" value="1"/>
</dbReference>
<dbReference type="EMBL" id="JAHESD010000014">
    <property type="protein sequence ID" value="MBT1703326.1"/>
    <property type="molecule type" value="Genomic_DNA"/>
</dbReference>
<keyword evidence="8" id="KW-1185">Reference proteome</keyword>
<dbReference type="InterPro" id="IPR010049">
    <property type="entry name" value="MTA_SAH_Nsdase"/>
</dbReference>
<comment type="pathway">
    <text evidence="1">Amino-acid biosynthesis; L-methionine biosynthesis via salvage pathway; S-methyl-5-thio-alpha-D-ribose 1-phosphate from S-methyl-5'-thioadenosine (hydrolase route): step 1/2.</text>
</comment>
<dbReference type="NCBIfam" id="NF004079">
    <property type="entry name" value="PRK05584.1"/>
    <property type="match status" value="1"/>
</dbReference>
<evidence type="ECO:0000313" key="8">
    <source>
        <dbReference type="Proteomes" id="UP000772618"/>
    </source>
</evidence>
<dbReference type="CDD" id="cd09008">
    <property type="entry name" value="MTAN"/>
    <property type="match status" value="1"/>
</dbReference>
<dbReference type="EC" id="3.2.2.9" evidence="2"/>
<keyword evidence="5" id="KW-0486">Methionine biosynthesis</keyword>
<feature type="domain" description="Nucleoside phosphorylase" evidence="6">
    <location>
        <begin position="41"/>
        <end position="282"/>
    </location>
</feature>
<reference evidence="7 8" key="1">
    <citation type="submission" date="2021-05" db="EMBL/GenBank/DDBJ databases">
        <title>A Polyphasic approach of four new species of the genus Ohtaekwangia: Ohtaekwangia histidinii sp. nov., Ohtaekwangia cretensis sp. nov., Ohtaekwangia indiensis sp. nov., Ohtaekwangia reichenbachii sp. nov. from diverse environment.</title>
        <authorList>
            <person name="Octaviana S."/>
        </authorList>
    </citation>
    <scope>NUCLEOTIDE SEQUENCE [LARGE SCALE GENOMIC DNA]</scope>
    <source>
        <strain evidence="7 8">PWU20</strain>
    </source>
</reference>
<keyword evidence="7" id="KW-0326">Glycosidase</keyword>
<dbReference type="Proteomes" id="UP000772618">
    <property type="component" value="Unassembled WGS sequence"/>
</dbReference>
<evidence type="ECO:0000256" key="4">
    <source>
        <dbReference type="ARBA" id="ARBA00022801"/>
    </source>
</evidence>
<dbReference type="PANTHER" id="PTHR46832:SF1">
    <property type="entry name" value="5'-METHYLTHIOADENOSINE_S-ADENOSYLHOMOCYSTEINE NUCLEOSIDASE"/>
    <property type="match status" value="1"/>
</dbReference>
<evidence type="ECO:0000256" key="1">
    <source>
        <dbReference type="ARBA" id="ARBA00004945"/>
    </source>
</evidence>
<organism evidence="7 8">
    <name type="scientific">Chryseosolibacter indicus</name>
    <dbReference type="NCBI Taxonomy" id="2782351"/>
    <lineage>
        <taxon>Bacteria</taxon>
        <taxon>Pseudomonadati</taxon>
        <taxon>Bacteroidota</taxon>
        <taxon>Cytophagia</taxon>
        <taxon>Cytophagales</taxon>
        <taxon>Chryseotaleaceae</taxon>
        <taxon>Chryseosolibacter</taxon>
    </lineage>
</organism>
<protein>
    <recommendedName>
        <fullName evidence="2">adenosylhomocysteine nucleosidase</fullName>
        <ecNumber evidence="2">3.2.2.9</ecNumber>
    </recommendedName>
</protein>
<dbReference type="RefSeq" id="WP_254153292.1">
    <property type="nucleotide sequence ID" value="NZ_JAHESD010000014.1"/>
</dbReference>
<accession>A0ABS5VPR0</accession>
<gene>
    <name evidence="7" type="ORF">KK060_08555</name>
</gene>
<proteinExistence type="predicted"/>
<evidence type="ECO:0000256" key="5">
    <source>
        <dbReference type="ARBA" id="ARBA00023167"/>
    </source>
</evidence>
<comment type="caution">
    <text evidence="7">The sequence shown here is derived from an EMBL/GenBank/DDBJ whole genome shotgun (WGS) entry which is preliminary data.</text>
</comment>
<dbReference type="InterPro" id="IPR000845">
    <property type="entry name" value="Nucleoside_phosphorylase_d"/>
</dbReference>
<evidence type="ECO:0000256" key="3">
    <source>
        <dbReference type="ARBA" id="ARBA00022605"/>
    </source>
</evidence>
<dbReference type="Pfam" id="PF01048">
    <property type="entry name" value="PNP_UDP_1"/>
    <property type="match status" value="1"/>
</dbReference>
<dbReference type="SUPFAM" id="SSF53167">
    <property type="entry name" value="Purine and uridine phosphorylases"/>
    <property type="match status" value="1"/>
</dbReference>
<dbReference type="PANTHER" id="PTHR46832">
    <property type="entry name" value="5'-METHYLTHIOADENOSINE/S-ADENOSYLHOMOCYSTEINE NUCLEOSIDASE"/>
    <property type="match status" value="1"/>
</dbReference>
<evidence type="ECO:0000256" key="2">
    <source>
        <dbReference type="ARBA" id="ARBA00011974"/>
    </source>
</evidence>
<name>A0ABS5VPR0_9BACT</name>